<dbReference type="EMBL" id="CAJVPY010004560">
    <property type="protein sequence ID" value="CAG8622814.1"/>
    <property type="molecule type" value="Genomic_DNA"/>
</dbReference>
<keyword evidence="4" id="KW-1185">Reference proteome</keyword>
<dbReference type="InterPro" id="IPR027417">
    <property type="entry name" value="P-loop_NTPase"/>
</dbReference>
<accession>A0A9N9D1S1</accession>
<dbReference type="Gene3D" id="3.40.50.300">
    <property type="entry name" value="P-loop containing nucleotide triphosphate hydrolases"/>
    <property type="match status" value="1"/>
</dbReference>
<gene>
    <name evidence="3" type="ORF">DERYTH_LOCUS8730</name>
</gene>
<feature type="coiled-coil region" evidence="1">
    <location>
        <begin position="499"/>
        <end position="526"/>
    </location>
</feature>
<organism evidence="3 4">
    <name type="scientific">Dentiscutata erythropus</name>
    <dbReference type="NCBI Taxonomy" id="1348616"/>
    <lineage>
        <taxon>Eukaryota</taxon>
        <taxon>Fungi</taxon>
        <taxon>Fungi incertae sedis</taxon>
        <taxon>Mucoromycota</taxon>
        <taxon>Glomeromycotina</taxon>
        <taxon>Glomeromycetes</taxon>
        <taxon>Diversisporales</taxon>
        <taxon>Gigasporaceae</taxon>
        <taxon>Dentiscutata</taxon>
    </lineage>
</organism>
<name>A0A9N9D1S1_9GLOM</name>
<feature type="coiled-coil region" evidence="1">
    <location>
        <begin position="407"/>
        <end position="441"/>
    </location>
</feature>
<evidence type="ECO:0000256" key="1">
    <source>
        <dbReference type="SAM" id="Coils"/>
    </source>
</evidence>
<evidence type="ECO:0000259" key="2">
    <source>
        <dbReference type="Pfam" id="PF01926"/>
    </source>
</evidence>
<dbReference type="OrthoDB" id="8954335at2759"/>
<dbReference type="Pfam" id="PF01926">
    <property type="entry name" value="MMR_HSR1"/>
    <property type="match status" value="1"/>
</dbReference>
<feature type="domain" description="G" evidence="2">
    <location>
        <begin position="141"/>
        <end position="287"/>
    </location>
</feature>
<proteinExistence type="predicted"/>
<dbReference type="PANTHER" id="PTHR32046:SF11">
    <property type="entry name" value="IMMUNE-ASSOCIATED NUCLEOTIDE-BINDING PROTEIN 10-LIKE"/>
    <property type="match status" value="1"/>
</dbReference>
<reference evidence="3" key="1">
    <citation type="submission" date="2021-06" db="EMBL/GenBank/DDBJ databases">
        <authorList>
            <person name="Kallberg Y."/>
            <person name="Tangrot J."/>
            <person name="Rosling A."/>
        </authorList>
    </citation>
    <scope>NUCLEOTIDE SEQUENCE</scope>
    <source>
        <strain evidence="3">MA453B</strain>
    </source>
</reference>
<evidence type="ECO:0000313" key="4">
    <source>
        <dbReference type="Proteomes" id="UP000789405"/>
    </source>
</evidence>
<evidence type="ECO:0000313" key="3">
    <source>
        <dbReference type="EMBL" id="CAG8622814.1"/>
    </source>
</evidence>
<dbReference type="SUPFAM" id="SSF52540">
    <property type="entry name" value="P-loop containing nucleoside triphosphate hydrolases"/>
    <property type="match status" value="2"/>
</dbReference>
<sequence length="655" mass="76501">MELVALIGPAIKLVNYIFQWLQSNNKDKKKKEFQELEEKMNSLEKTLNDLKNYNDHSSSLKYAIKDCSETLKEIMNYLNSNKIGRDNSGIENLTNKLDNIRRDIKRFSHIGNVTYNYNLTIQHQPKSQPQQLTHQREEINILLLGETGVGKSTFINSFANYFKFNSLKNAIAGEIDVLITSTFTMTTEDLETKTITVFRESCTKECGVYVFPVAENKVIRLIDTPGIGDTRGIEYNEINFENILKNISHHNHLNGICILFKSNDSRINVTFKFCIQELLSHLHKNAKDNIVFCFTNTRGTSFRPGETLSLLKAELQGLEKKSGINIPINKETIYCFDSEPFRFLAANKKGMKFTNDEKKGFTESWKKSAKESARLLQHIKNCEPHKIIDTISLNNARQTIMTLCEPLAKINHNILENIAEVKKLKEEIEKADLTEEELRKKLYIPHIELEVKKMKRPKVVCTKRTCQISVTHENCHIKWKWLNTFMQKHNGVMKFGVYQIDIQNHIKKLQETIDRLKEHQKTVENTIIKFTYFLKQNALAAFNDAYVEYLNHIIHTEKRKIDDTSDEYNNEILEGLEEIKRNYEENVKIIKTIEKNEPSLYTSEDIFELENQLYNLSGISKYLQDIKNEEKRVFRYKEKRYKNMLNGLTKIFKDS</sequence>
<dbReference type="PANTHER" id="PTHR32046">
    <property type="entry name" value="G DOMAIN-CONTAINING PROTEIN"/>
    <property type="match status" value="1"/>
</dbReference>
<feature type="coiled-coil region" evidence="1">
    <location>
        <begin position="26"/>
        <end position="56"/>
    </location>
</feature>
<dbReference type="Proteomes" id="UP000789405">
    <property type="component" value="Unassembled WGS sequence"/>
</dbReference>
<dbReference type="InterPro" id="IPR006073">
    <property type="entry name" value="GTP-bd"/>
</dbReference>
<feature type="coiled-coil region" evidence="1">
    <location>
        <begin position="573"/>
        <end position="639"/>
    </location>
</feature>
<comment type="caution">
    <text evidence="3">The sequence shown here is derived from an EMBL/GenBank/DDBJ whole genome shotgun (WGS) entry which is preliminary data.</text>
</comment>
<dbReference type="GO" id="GO:0005525">
    <property type="term" value="F:GTP binding"/>
    <property type="evidence" value="ECO:0007669"/>
    <property type="project" value="InterPro"/>
</dbReference>
<protein>
    <submittedName>
        <fullName evidence="3">8385_t:CDS:1</fullName>
    </submittedName>
</protein>
<keyword evidence="1" id="KW-0175">Coiled coil</keyword>
<dbReference type="PROSITE" id="PS00675">
    <property type="entry name" value="SIGMA54_INTERACT_1"/>
    <property type="match status" value="1"/>
</dbReference>
<dbReference type="InterPro" id="IPR025662">
    <property type="entry name" value="Sigma_54_int_dom_ATP-bd_1"/>
</dbReference>
<dbReference type="AlphaFoldDB" id="A0A9N9D1S1"/>